<comment type="function">
    <text evidence="5">Structural component of flagellum, the bacterial motility apparatus. Part of the rod structure of flagellar basal body.</text>
</comment>
<reference evidence="6 7" key="2">
    <citation type="journal article" date="2012" name="Stand. Genomic Sci.">
        <title>Complete Genome Sequence of Clostridium clariflavum DSM 19732.</title>
        <authorList>
            <person name="Izquierdo J.A."/>
            <person name="Goodwin L."/>
            <person name="Davenport K.W."/>
            <person name="Teshima H."/>
            <person name="Bruce D."/>
            <person name="Detter C."/>
            <person name="Tapia R."/>
            <person name="Han S."/>
            <person name="Land M."/>
            <person name="Hauser L."/>
            <person name="Jeffries C.D."/>
            <person name="Han J."/>
            <person name="Pitluck S."/>
            <person name="Nolan M."/>
            <person name="Chen A."/>
            <person name="Huntemann M."/>
            <person name="Mavromatis K."/>
            <person name="Mikhailova N."/>
            <person name="Liolios K."/>
            <person name="Woyke T."/>
            <person name="Lynd L.R."/>
        </authorList>
    </citation>
    <scope>NUCLEOTIDE SEQUENCE [LARGE SCALE GENOMIC DNA]</scope>
    <source>
        <strain evidence="7">DSM 19732 / NBRC 101661 / EBR45</strain>
    </source>
</reference>
<proteinExistence type="inferred from homology"/>
<evidence type="ECO:0000313" key="7">
    <source>
        <dbReference type="Proteomes" id="UP000005435"/>
    </source>
</evidence>
<dbReference type="GO" id="GO:0030694">
    <property type="term" value="C:bacterial-type flagellum basal body, rod"/>
    <property type="evidence" value="ECO:0007669"/>
    <property type="project" value="InterPro"/>
</dbReference>
<accession>G8LVI3</accession>
<dbReference type="PANTHER" id="PTHR30435:SF12">
    <property type="entry name" value="FLAGELLAR BASAL BODY ROD PROTEIN FLGB"/>
    <property type="match status" value="1"/>
</dbReference>
<dbReference type="eggNOG" id="COG1815">
    <property type="taxonomic scope" value="Bacteria"/>
</dbReference>
<evidence type="ECO:0000256" key="2">
    <source>
        <dbReference type="ARBA" id="ARBA00009677"/>
    </source>
</evidence>
<keyword evidence="7" id="KW-1185">Reference proteome</keyword>
<sequence length="162" mass="18561">MEVYIKEWKGNCSDLAKKRKQEVFILLDRVLFGTKVLEKSLDASLLRNEAISQNIANVDTPGYNRKSVSFEEELRNAITRNSSFVGKRTHPKHIKIGANSIDDVSINIIEDKNSLDMRLDGNNVDIENEMALLAENYIKYQVLIQRLTDSFNKMKSVIKEGR</sequence>
<comment type="subcellular location">
    <subcellularLocation>
        <location evidence="1">Bacterial flagellum basal body</location>
    </subcellularLocation>
</comment>
<keyword evidence="6" id="KW-0282">Flagellum</keyword>
<dbReference type="STRING" id="720554.Clocl_1970"/>
<dbReference type="AlphaFoldDB" id="G8LVI3"/>
<evidence type="ECO:0000256" key="1">
    <source>
        <dbReference type="ARBA" id="ARBA00004117"/>
    </source>
</evidence>
<dbReference type="PANTHER" id="PTHR30435">
    <property type="entry name" value="FLAGELLAR PROTEIN"/>
    <property type="match status" value="1"/>
</dbReference>
<evidence type="ECO:0000256" key="3">
    <source>
        <dbReference type="ARBA" id="ARBA00014376"/>
    </source>
</evidence>
<protein>
    <recommendedName>
        <fullName evidence="3">Flagellar basal body rod protein FlgB</fullName>
    </recommendedName>
</protein>
<keyword evidence="4" id="KW-0975">Bacterial flagellum</keyword>
<dbReference type="GO" id="GO:0071978">
    <property type="term" value="P:bacterial-type flagellum-dependent swarming motility"/>
    <property type="evidence" value="ECO:0007669"/>
    <property type="project" value="TreeGrafter"/>
</dbReference>
<evidence type="ECO:0000256" key="5">
    <source>
        <dbReference type="ARBA" id="ARBA00024934"/>
    </source>
</evidence>
<comment type="similarity">
    <text evidence="2">Belongs to the flagella basal body rod proteins family.</text>
</comment>
<gene>
    <name evidence="6" type="ordered locus">Clocl_1970</name>
</gene>
<dbReference type="EMBL" id="CP003065">
    <property type="protein sequence ID" value="AEV68572.1"/>
    <property type="molecule type" value="Genomic_DNA"/>
</dbReference>
<dbReference type="HOGENOM" id="CLU_125463_3_1_9"/>
<organism evidence="6 7">
    <name type="scientific">Acetivibrio clariflavus (strain DSM 19732 / NBRC 101661 / EBR45)</name>
    <name type="common">Clostridium clariflavum</name>
    <dbReference type="NCBI Taxonomy" id="720554"/>
    <lineage>
        <taxon>Bacteria</taxon>
        <taxon>Bacillati</taxon>
        <taxon>Bacillota</taxon>
        <taxon>Clostridia</taxon>
        <taxon>Eubacteriales</taxon>
        <taxon>Oscillospiraceae</taxon>
        <taxon>Acetivibrio</taxon>
    </lineage>
</organism>
<reference evidence="7" key="1">
    <citation type="submission" date="2011-12" db="EMBL/GenBank/DDBJ databases">
        <title>Complete sequence of Clostridium clariflavum DSM 19732.</title>
        <authorList>
            <consortium name="US DOE Joint Genome Institute"/>
            <person name="Lucas S."/>
            <person name="Han J."/>
            <person name="Lapidus A."/>
            <person name="Cheng J.-F."/>
            <person name="Goodwin L."/>
            <person name="Pitluck S."/>
            <person name="Peters L."/>
            <person name="Teshima H."/>
            <person name="Detter J.C."/>
            <person name="Han C."/>
            <person name="Tapia R."/>
            <person name="Land M."/>
            <person name="Hauser L."/>
            <person name="Kyrpides N."/>
            <person name="Ivanova N."/>
            <person name="Pagani I."/>
            <person name="Kitzmiller T."/>
            <person name="Lynd L."/>
            <person name="Izquierdo J."/>
            <person name="Woyke T."/>
        </authorList>
    </citation>
    <scope>NUCLEOTIDE SEQUENCE [LARGE SCALE GENOMIC DNA]</scope>
    <source>
        <strain evidence="7">DSM 19732 / NBRC 101661 / EBR45</strain>
    </source>
</reference>
<evidence type="ECO:0000313" key="6">
    <source>
        <dbReference type="EMBL" id="AEV68572.1"/>
    </source>
</evidence>
<keyword evidence="6" id="KW-0969">Cilium</keyword>
<evidence type="ECO:0000256" key="4">
    <source>
        <dbReference type="ARBA" id="ARBA00023143"/>
    </source>
</evidence>
<dbReference type="InterPro" id="IPR006300">
    <property type="entry name" value="FlgB"/>
</dbReference>
<keyword evidence="6" id="KW-0966">Cell projection</keyword>
<dbReference type="Proteomes" id="UP000005435">
    <property type="component" value="Chromosome"/>
</dbReference>
<dbReference type="NCBIfam" id="TIGR01396">
    <property type="entry name" value="FlgB"/>
    <property type="match status" value="1"/>
</dbReference>
<dbReference type="KEGG" id="ccl:Clocl_1970"/>
<name>G8LVI3_ACECE</name>